<proteinExistence type="predicted"/>
<dbReference type="EMBL" id="DVMO01000006">
    <property type="protein sequence ID" value="HIU26845.1"/>
    <property type="molecule type" value="Genomic_DNA"/>
</dbReference>
<dbReference type="AlphaFoldDB" id="A0A9D1I4N0"/>
<comment type="caution">
    <text evidence="2">The sequence shown here is derived from an EMBL/GenBank/DDBJ whole genome shotgun (WGS) entry which is preliminary data.</text>
</comment>
<reference evidence="2" key="1">
    <citation type="submission" date="2020-10" db="EMBL/GenBank/DDBJ databases">
        <authorList>
            <person name="Gilroy R."/>
        </authorList>
    </citation>
    <scope>NUCLEOTIDE SEQUENCE</scope>
    <source>
        <strain evidence="2">11300</strain>
    </source>
</reference>
<evidence type="ECO:0000313" key="3">
    <source>
        <dbReference type="Proteomes" id="UP000824091"/>
    </source>
</evidence>
<gene>
    <name evidence="2" type="ORF">IAD16_00500</name>
</gene>
<sequence>MDKRYYYRILGLVGEPTRDQIEAAYETRIAKLRSSDYGDDPLYARRKISEVTMAYKVLTGSAPPVSKGQKKMAFERFKDYIENREGNDTKEELHDYDDFRAEKQTARKSHQAKAMRAEAHTGKRVYPHSEKRNTGKIVAIIVIIAGVVLVGVASVIGSSIFDEVRQGITDAFMEEDYDYGAVTSTVTVEEQEAIDDAQSMCFGIDFYEGLDTSATSGNRDDVIWGEGTDEYAQGDLFDNTCYLLYSMGIYNVSGYFDYVTGIQDFFFEYDDADCAAVVVDFMGAPDFEEVAGAIDLYTGEPILIYSEYLQYLERIVYGYTESGAV</sequence>
<keyword evidence="1" id="KW-0812">Transmembrane</keyword>
<reference evidence="2" key="2">
    <citation type="journal article" date="2021" name="PeerJ">
        <title>Extensive microbial diversity within the chicken gut microbiome revealed by metagenomics and culture.</title>
        <authorList>
            <person name="Gilroy R."/>
            <person name="Ravi A."/>
            <person name="Getino M."/>
            <person name="Pursley I."/>
            <person name="Horton D.L."/>
            <person name="Alikhan N.F."/>
            <person name="Baker D."/>
            <person name="Gharbi K."/>
            <person name="Hall N."/>
            <person name="Watson M."/>
            <person name="Adriaenssens E.M."/>
            <person name="Foster-Nyarko E."/>
            <person name="Jarju S."/>
            <person name="Secka A."/>
            <person name="Antonio M."/>
            <person name="Oren A."/>
            <person name="Chaudhuri R.R."/>
            <person name="La Ragione R."/>
            <person name="Hildebrand F."/>
            <person name="Pallen M.J."/>
        </authorList>
    </citation>
    <scope>NUCLEOTIDE SEQUENCE</scope>
    <source>
        <strain evidence="2">11300</strain>
    </source>
</reference>
<name>A0A9D1I4N0_9FIRM</name>
<feature type="transmembrane region" description="Helical" evidence="1">
    <location>
        <begin position="137"/>
        <end position="161"/>
    </location>
</feature>
<protein>
    <recommendedName>
        <fullName evidence="4">J domain-containing protein</fullName>
    </recommendedName>
</protein>
<dbReference type="Proteomes" id="UP000824091">
    <property type="component" value="Unassembled WGS sequence"/>
</dbReference>
<evidence type="ECO:0000313" key="2">
    <source>
        <dbReference type="EMBL" id="HIU26845.1"/>
    </source>
</evidence>
<evidence type="ECO:0008006" key="4">
    <source>
        <dbReference type="Google" id="ProtNLM"/>
    </source>
</evidence>
<keyword evidence="1" id="KW-1133">Transmembrane helix</keyword>
<keyword evidence="1" id="KW-0472">Membrane</keyword>
<evidence type="ECO:0000256" key="1">
    <source>
        <dbReference type="SAM" id="Phobius"/>
    </source>
</evidence>
<accession>A0A9D1I4N0</accession>
<organism evidence="2 3">
    <name type="scientific">Candidatus Fimisoma avicola</name>
    <dbReference type="NCBI Taxonomy" id="2840826"/>
    <lineage>
        <taxon>Bacteria</taxon>
        <taxon>Bacillati</taxon>
        <taxon>Bacillota</taxon>
        <taxon>Clostridia</taxon>
        <taxon>Eubacteriales</taxon>
        <taxon>Candidatus Fimisoma</taxon>
    </lineage>
</organism>